<dbReference type="EMBL" id="JACVVK020000013">
    <property type="protein sequence ID" value="KAK7504891.1"/>
    <property type="molecule type" value="Genomic_DNA"/>
</dbReference>
<dbReference type="AlphaFoldDB" id="A0ABD0M051"/>
<organism evidence="1 2">
    <name type="scientific">Batillaria attramentaria</name>
    <dbReference type="NCBI Taxonomy" id="370345"/>
    <lineage>
        <taxon>Eukaryota</taxon>
        <taxon>Metazoa</taxon>
        <taxon>Spiralia</taxon>
        <taxon>Lophotrochozoa</taxon>
        <taxon>Mollusca</taxon>
        <taxon>Gastropoda</taxon>
        <taxon>Caenogastropoda</taxon>
        <taxon>Sorbeoconcha</taxon>
        <taxon>Cerithioidea</taxon>
        <taxon>Batillariidae</taxon>
        <taxon>Batillaria</taxon>
    </lineage>
</organism>
<comment type="caution">
    <text evidence="1">The sequence shown here is derived from an EMBL/GenBank/DDBJ whole genome shotgun (WGS) entry which is preliminary data.</text>
</comment>
<protein>
    <submittedName>
        <fullName evidence="1">Uncharacterized protein</fullName>
    </submittedName>
</protein>
<evidence type="ECO:0000313" key="2">
    <source>
        <dbReference type="Proteomes" id="UP001519460"/>
    </source>
</evidence>
<gene>
    <name evidence="1" type="ORF">BaRGS_00003919</name>
</gene>
<reference evidence="1 2" key="1">
    <citation type="journal article" date="2023" name="Sci. Data">
        <title>Genome assembly of the Korean intertidal mud-creeper Batillaria attramentaria.</title>
        <authorList>
            <person name="Patra A.K."/>
            <person name="Ho P.T."/>
            <person name="Jun S."/>
            <person name="Lee S.J."/>
            <person name="Kim Y."/>
            <person name="Won Y.J."/>
        </authorList>
    </citation>
    <scope>NUCLEOTIDE SEQUENCE [LARGE SCALE GENOMIC DNA]</scope>
    <source>
        <strain evidence="1">Wonlab-2016</strain>
    </source>
</reference>
<proteinExistence type="predicted"/>
<keyword evidence="2" id="KW-1185">Reference proteome</keyword>
<accession>A0ABD0M051</accession>
<sequence length="81" mass="8868">MGPAYNKALLLATVFDTAPALWRRGNNPRPPNAVKEIMGNCTFSAEEAMLGGEETSISVLLMFRHAMSELTDTTEPLNDQN</sequence>
<evidence type="ECO:0000313" key="1">
    <source>
        <dbReference type="EMBL" id="KAK7504891.1"/>
    </source>
</evidence>
<name>A0ABD0M051_9CAEN</name>
<dbReference type="Proteomes" id="UP001519460">
    <property type="component" value="Unassembled WGS sequence"/>
</dbReference>